<keyword evidence="4" id="KW-1185">Reference proteome</keyword>
<accession>A0ABW3ZN73</accession>
<gene>
    <name evidence="3" type="ORF">ACFQ4E_19115</name>
</gene>
<keyword evidence="1" id="KW-0472">Membrane</keyword>
<name>A0ABW3ZN73_9RHOB</name>
<sequence>MLRRLYDKTLALAEHRHALRALGVVSFIESSVFPIPPDVMMIPMILADRSRAWVIATVATLASVAGALLGYAIGYFFYESLGQPVLEALGKADKIGAFNERFNEWGVWAVLIAGLTPFPFKVITILSGWASMPLLPFVISCLIARSARFYIVSGLLYAFGRPIRDFVERWLGLVFTAFMILLIGGFLAVRYL</sequence>
<evidence type="ECO:0000313" key="4">
    <source>
        <dbReference type="Proteomes" id="UP001597135"/>
    </source>
</evidence>
<protein>
    <submittedName>
        <fullName evidence="3">YqaA family protein</fullName>
    </submittedName>
</protein>
<evidence type="ECO:0000259" key="2">
    <source>
        <dbReference type="Pfam" id="PF09335"/>
    </source>
</evidence>
<dbReference type="RefSeq" id="WP_386806128.1">
    <property type="nucleotide sequence ID" value="NZ_JBHTMU010000055.1"/>
</dbReference>
<comment type="caution">
    <text evidence="3">The sequence shown here is derived from an EMBL/GenBank/DDBJ whole genome shotgun (WGS) entry which is preliminary data.</text>
</comment>
<organism evidence="3 4">
    <name type="scientific">Litorisediminicola beolgyonensis</name>
    <dbReference type="NCBI Taxonomy" id="1173614"/>
    <lineage>
        <taxon>Bacteria</taxon>
        <taxon>Pseudomonadati</taxon>
        <taxon>Pseudomonadota</taxon>
        <taxon>Alphaproteobacteria</taxon>
        <taxon>Rhodobacterales</taxon>
        <taxon>Paracoccaceae</taxon>
        <taxon>Litorisediminicola</taxon>
    </lineage>
</organism>
<reference evidence="4" key="1">
    <citation type="journal article" date="2019" name="Int. J. Syst. Evol. Microbiol.">
        <title>The Global Catalogue of Microorganisms (GCM) 10K type strain sequencing project: providing services to taxonomists for standard genome sequencing and annotation.</title>
        <authorList>
            <consortium name="The Broad Institute Genomics Platform"/>
            <consortium name="The Broad Institute Genome Sequencing Center for Infectious Disease"/>
            <person name="Wu L."/>
            <person name="Ma J."/>
        </authorList>
    </citation>
    <scope>NUCLEOTIDE SEQUENCE [LARGE SCALE GENOMIC DNA]</scope>
    <source>
        <strain evidence="4">CCUG 62953</strain>
    </source>
</reference>
<dbReference type="InterPro" id="IPR051311">
    <property type="entry name" value="DedA_domain"/>
</dbReference>
<keyword evidence="1" id="KW-0812">Transmembrane</keyword>
<feature type="transmembrane region" description="Helical" evidence="1">
    <location>
        <begin position="170"/>
        <end position="189"/>
    </location>
</feature>
<proteinExistence type="predicted"/>
<dbReference type="Pfam" id="PF09335">
    <property type="entry name" value="VTT_dom"/>
    <property type="match status" value="1"/>
</dbReference>
<keyword evidence="1" id="KW-1133">Transmembrane helix</keyword>
<dbReference type="PANTHER" id="PTHR42709">
    <property type="entry name" value="ALKALINE PHOSPHATASE LIKE PROTEIN"/>
    <property type="match status" value="1"/>
</dbReference>
<feature type="transmembrane region" description="Helical" evidence="1">
    <location>
        <begin position="105"/>
        <end position="127"/>
    </location>
</feature>
<evidence type="ECO:0000313" key="3">
    <source>
        <dbReference type="EMBL" id="MFD1344550.1"/>
    </source>
</evidence>
<dbReference type="InterPro" id="IPR032816">
    <property type="entry name" value="VTT_dom"/>
</dbReference>
<feature type="transmembrane region" description="Helical" evidence="1">
    <location>
        <begin position="134"/>
        <end position="158"/>
    </location>
</feature>
<evidence type="ECO:0000256" key="1">
    <source>
        <dbReference type="SAM" id="Phobius"/>
    </source>
</evidence>
<dbReference type="PANTHER" id="PTHR42709:SF11">
    <property type="entry name" value="DEDA FAMILY PROTEIN"/>
    <property type="match status" value="1"/>
</dbReference>
<feature type="transmembrane region" description="Helical" evidence="1">
    <location>
        <begin position="52"/>
        <end position="78"/>
    </location>
</feature>
<dbReference type="Proteomes" id="UP001597135">
    <property type="component" value="Unassembled WGS sequence"/>
</dbReference>
<feature type="domain" description="VTT" evidence="2">
    <location>
        <begin position="51"/>
        <end position="155"/>
    </location>
</feature>
<dbReference type="EMBL" id="JBHTMU010000055">
    <property type="protein sequence ID" value="MFD1344550.1"/>
    <property type="molecule type" value="Genomic_DNA"/>
</dbReference>